<dbReference type="InterPro" id="IPR007863">
    <property type="entry name" value="Peptidase_M16_C"/>
</dbReference>
<dbReference type="Pfam" id="PF05193">
    <property type="entry name" value="Peptidase_M16_C"/>
    <property type="match status" value="1"/>
</dbReference>
<dbReference type="InterPro" id="IPR050361">
    <property type="entry name" value="MPP/UQCRC_Complex"/>
</dbReference>
<dbReference type="InterPro" id="IPR011765">
    <property type="entry name" value="Pept_M16_N"/>
</dbReference>
<protein>
    <submittedName>
        <fullName evidence="3">Pitrilysin family protein</fullName>
    </submittedName>
</protein>
<dbReference type="SUPFAM" id="SSF63411">
    <property type="entry name" value="LuxS/MPP-like metallohydrolase"/>
    <property type="match status" value="2"/>
</dbReference>
<feature type="non-terminal residue" evidence="3">
    <location>
        <position position="322"/>
    </location>
</feature>
<dbReference type="Pfam" id="PF00675">
    <property type="entry name" value="Peptidase_M16"/>
    <property type="match status" value="1"/>
</dbReference>
<dbReference type="Gene3D" id="3.30.830.10">
    <property type="entry name" value="Metalloenzyme, LuxS/M16 peptidase-like"/>
    <property type="match status" value="2"/>
</dbReference>
<name>A0ABT7VWG6_9GAMM</name>
<evidence type="ECO:0000259" key="1">
    <source>
        <dbReference type="Pfam" id="PF00675"/>
    </source>
</evidence>
<proteinExistence type="predicted"/>
<dbReference type="PANTHER" id="PTHR11851:SF224">
    <property type="entry name" value="PROCESSING PROTEASE"/>
    <property type="match status" value="1"/>
</dbReference>
<evidence type="ECO:0000313" key="4">
    <source>
        <dbReference type="Proteomes" id="UP001171945"/>
    </source>
</evidence>
<gene>
    <name evidence="3" type="ORF">QUF54_11135</name>
</gene>
<sequence length="322" mass="34872">MRFQAFFLFKPNLTGFQNGSGLISGIIKASFLSVLFCSTAFAIPTIQHWQTDNGVRVYFVPAPDLPMVDIEVLFDAGSVRDGDKSGIAMLTNDLLDEGAGGYSADKIAETYENLGAEIGFSVDRDMATISLRSLTDAQLLQPALKMLALLLMQPDFDKASLERIKQQMLVSLKYQQQSPGAIVRKAFYRDVFGTHPMANPSDGTLESVAALSRDDVKAFHTRYYVAKNAIVAIVGALDRKGAEELTKTIVAGLPTGELPSTLPPVAALSKAHKRHIDHPSTQTHILMGQPGMARGDPDYFSLYVGNYILGGSGLVSNLAEEV</sequence>
<dbReference type="PANTHER" id="PTHR11851">
    <property type="entry name" value="METALLOPROTEASE"/>
    <property type="match status" value="1"/>
</dbReference>
<dbReference type="InterPro" id="IPR011249">
    <property type="entry name" value="Metalloenz_LuxS/M16"/>
</dbReference>
<feature type="domain" description="Peptidase M16 C-terminal" evidence="2">
    <location>
        <begin position="211"/>
        <end position="320"/>
    </location>
</feature>
<dbReference type="EMBL" id="JAUCGM010000948">
    <property type="protein sequence ID" value="MDM8563896.1"/>
    <property type="molecule type" value="Genomic_DNA"/>
</dbReference>
<evidence type="ECO:0000259" key="2">
    <source>
        <dbReference type="Pfam" id="PF05193"/>
    </source>
</evidence>
<reference evidence="3" key="1">
    <citation type="submission" date="2023-06" db="EMBL/GenBank/DDBJ databases">
        <title>Uncultivated large filamentous bacteria from sulfidic sediments reveal new species and different genomic features in energy metabolism and defense.</title>
        <authorList>
            <person name="Fonseca A."/>
        </authorList>
    </citation>
    <scope>NUCLEOTIDE SEQUENCE</scope>
    <source>
        <strain evidence="3">HSG4</strain>
    </source>
</reference>
<dbReference type="Proteomes" id="UP001171945">
    <property type="component" value="Unassembled WGS sequence"/>
</dbReference>
<accession>A0ABT7VWG6</accession>
<comment type="caution">
    <text evidence="3">The sequence shown here is derived from an EMBL/GenBank/DDBJ whole genome shotgun (WGS) entry which is preliminary data.</text>
</comment>
<organism evidence="3 4">
    <name type="scientific">Candidatus Marithioploca araucensis</name>
    <dbReference type="NCBI Taxonomy" id="70273"/>
    <lineage>
        <taxon>Bacteria</taxon>
        <taxon>Pseudomonadati</taxon>
        <taxon>Pseudomonadota</taxon>
        <taxon>Gammaproteobacteria</taxon>
        <taxon>Thiotrichales</taxon>
        <taxon>Thiotrichaceae</taxon>
        <taxon>Candidatus Marithioploca</taxon>
    </lineage>
</organism>
<evidence type="ECO:0000313" key="3">
    <source>
        <dbReference type="EMBL" id="MDM8563896.1"/>
    </source>
</evidence>
<keyword evidence="4" id="KW-1185">Reference proteome</keyword>
<feature type="domain" description="Peptidase M16 N-terminal" evidence="1">
    <location>
        <begin position="66"/>
        <end position="200"/>
    </location>
</feature>